<gene>
    <name evidence="3" type="ORF">HDA36_003833</name>
</gene>
<dbReference type="InterPro" id="IPR029058">
    <property type="entry name" value="AB_hydrolase_fold"/>
</dbReference>
<organism evidence="3 4">
    <name type="scientific">Nocardiopsis composta</name>
    <dbReference type="NCBI Taxonomy" id="157465"/>
    <lineage>
        <taxon>Bacteria</taxon>
        <taxon>Bacillati</taxon>
        <taxon>Actinomycetota</taxon>
        <taxon>Actinomycetes</taxon>
        <taxon>Streptosporangiales</taxon>
        <taxon>Nocardiopsidaceae</taxon>
        <taxon>Nocardiopsis</taxon>
    </lineage>
</organism>
<dbReference type="InterPro" id="IPR000639">
    <property type="entry name" value="Epox_hydrolase-like"/>
</dbReference>
<dbReference type="AlphaFoldDB" id="A0A7W8VFA3"/>
<proteinExistence type="predicted"/>
<evidence type="ECO:0000259" key="2">
    <source>
        <dbReference type="Pfam" id="PF00561"/>
    </source>
</evidence>
<reference evidence="3 4" key="1">
    <citation type="submission" date="2020-08" db="EMBL/GenBank/DDBJ databases">
        <title>Sequencing the genomes of 1000 actinobacteria strains.</title>
        <authorList>
            <person name="Klenk H.-P."/>
        </authorList>
    </citation>
    <scope>NUCLEOTIDE SEQUENCE [LARGE SCALE GENOMIC DNA]</scope>
    <source>
        <strain evidence="3 4">DSM 44551</strain>
    </source>
</reference>
<keyword evidence="1" id="KW-0378">Hydrolase</keyword>
<dbReference type="PRINTS" id="PR00412">
    <property type="entry name" value="EPOXHYDRLASE"/>
</dbReference>
<evidence type="ECO:0000313" key="3">
    <source>
        <dbReference type="EMBL" id="MBB5433749.1"/>
    </source>
</evidence>
<protein>
    <submittedName>
        <fullName evidence="3">Pimeloyl-ACP methyl ester carboxylesterase</fullName>
    </submittedName>
</protein>
<dbReference type="RefSeq" id="WP_184393790.1">
    <property type="nucleotide sequence ID" value="NZ_BAAAJD010000039.1"/>
</dbReference>
<comment type="caution">
    <text evidence="3">The sequence shown here is derived from an EMBL/GenBank/DDBJ whole genome shotgun (WGS) entry which is preliminary data.</text>
</comment>
<name>A0A7W8VFA3_9ACTN</name>
<dbReference type="InterPro" id="IPR000073">
    <property type="entry name" value="AB_hydrolase_1"/>
</dbReference>
<dbReference type="Pfam" id="PF00561">
    <property type="entry name" value="Abhydrolase_1"/>
    <property type="match status" value="1"/>
</dbReference>
<accession>A0A7W8VFA3</accession>
<evidence type="ECO:0000313" key="4">
    <source>
        <dbReference type="Proteomes" id="UP000572635"/>
    </source>
</evidence>
<dbReference type="SUPFAM" id="SSF53474">
    <property type="entry name" value="alpha/beta-Hydrolases"/>
    <property type="match status" value="1"/>
</dbReference>
<keyword evidence="4" id="KW-1185">Reference proteome</keyword>
<feature type="domain" description="AB hydrolase-1" evidence="2">
    <location>
        <begin position="37"/>
        <end position="288"/>
    </location>
</feature>
<dbReference type="Gene3D" id="3.40.50.1820">
    <property type="entry name" value="alpha/beta hydrolase"/>
    <property type="match status" value="1"/>
</dbReference>
<dbReference type="GO" id="GO:0016787">
    <property type="term" value="F:hydrolase activity"/>
    <property type="evidence" value="ECO:0007669"/>
    <property type="project" value="UniProtKB-KW"/>
</dbReference>
<sequence>MTDPTDASAVLIDGPWKHRTVSAAGTRFHVAEAGDGPLVLLLHGFPQFWWTWHAQLASLAEAGYRAVAADLRGVGASDKPPRGYDLITAASDAAGLVRALGAADAVVVGHGTGGLIGWTMAGYFPWVMRRLAVVSAPHPLRLRRAVLTSPGQAWAVRGLFGHQAPMAPERLLAADGAARVGALLRSWSRPGWPDPETERYCRAAFGVPGTAHCSLEYHRWLFRSQVRPDGHRYMRRMSAPIGLPVLQVHGERDPFLLPQTARGSGRHVDAPYRWRLVRDAGHFPHQERPEAFDAALLGWLGDTEPDDWGPERTGQNR</sequence>
<evidence type="ECO:0000256" key="1">
    <source>
        <dbReference type="ARBA" id="ARBA00022801"/>
    </source>
</evidence>
<dbReference type="Proteomes" id="UP000572635">
    <property type="component" value="Unassembled WGS sequence"/>
</dbReference>
<dbReference type="PANTHER" id="PTHR43329">
    <property type="entry name" value="EPOXIDE HYDROLASE"/>
    <property type="match status" value="1"/>
</dbReference>
<dbReference type="EMBL" id="JACHDB010000001">
    <property type="protein sequence ID" value="MBB5433749.1"/>
    <property type="molecule type" value="Genomic_DNA"/>
</dbReference>